<organism evidence="1 2">
    <name type="scientific">Dyadobacter frigoris</name>
    <dbReference type="NCBI Taxonomy" id="2576211"/>
    <lineage>
        <taxon>Bacteria</taxon>
        <taxon>Pseudomonadati</taxon>
        <taxon>Bacteroidota</taxon>
        <taxon>Cytophagia</taxon>
        <taxon>Cytophagales</taxon>
        <taxon>Spirosomataceae</taxon>
        <taxon>Dyadobacter</taxon>
    </lineage>
</organism>
<dbReference type="EMBL" id="SZVO01000009">
    <property type="protein sequence ID" value="TKT90651.1"/>
    <property type="molecule type" value="Genomic_DNA"/>
</dbReference>
<keyword evidence="2" id="KW-1185">Reference proteome</keyword>
<dbReference type="OrthoDB" id="964025at2"/>
<protein>
    <submittedName>
        <fullName evidence="1">DUF1493 family protein</fullName>
    </submittedName>
</protein>
<sequence>MDTLEILKEFIIEDRGKYAKPFSIKTTLEKDLGITGDDTDEFMDAFFKKFNIHSEDFDTGKYFHSEGFDIFFLSAIIRKFTGAKSLSNPIYDITLGDLVRAIEAGTWIDPKL</sequence>
<dbReference type="Pfam" id="PF07377">
    <property type="entry name" value="DUF1493"/>
    <property type="match status" value="1"/>
</dbReference>
<dbReference type="RefSeq" id="WP_137341819.1">
    <property type="nucleotide sequence ID" value="NZ_SZVO01000009.1"/>
</dbReference>
<dbReference type="Proteomes" id="UP000304900">
    <property type="component" value="Unassembled WGS sequence"/>
</dbReference>
<name>A0A4U6D3E8_9BACT</name>
<accession>A0A4U6D3E8</accession>
<gene>
    <name evidence="1" type="ORF">FDK13_20240</name>
</gene>
<dbReference type="InterPro" id="IPR010862">
    <property type="entry name" value="DUF1493"/>
</dbReference>
<evidence type="ECO:0000313" key="2">
    <source>
        <dbReference type="Proteomes" id="UP000304900"/>
    </source>
</evidence>
<dbReference type="AlphaFoldDB" id="A0A4U6D3E8"/>
<comment type="caution">
    <text evidence="1">The sequence shown here is derived from an EMBL/GenBank/DDBJ whole genome shotgun (WGS) entry which is preliminary data.</text>
</comment>
<proteinExistence type="predicted"/>
<evidence type="ECO:0000313" key="1">
    <source>
        <dbReference type="EMBL" id="TKT90651.1"/>
    </source>
</evidence>
<reference evidence="1 2" key="1">
    <citation type="submission" date="2019-05" db="EMBL/GenBank/DDBJ databases">
        <title>Dyadobacter AR-3-8 sp. nov., isolated from arctic soil.</title>
        <authorList>
            <person name="Chaudhary D.K."/>
        </authorList>
    </citation>
    <scope>NUCLEOTIDE SEQUENCE [LARGE SCALE GENOMIC DNA]</scope>
    <source>
        <strain evidence="1 2">AR-3-8</strain>
    </source>
</reference>